<keyword evidence="2 4" id="KW-0479">Metal-binding</keyword>
<organism evidence="7 8">
    <name type="scientific">Pseudooceanicola spongiae</name>
    <dbReference type="NCBI Taxonomy" id="2613965"/>
    <lineage>
        <taxon>Bacteria</taxon>
        <taxon>Pseudomonadati</taxon>
        <taxon>Pseudomonadota</taxon>
        <taxon>Alphaproteobacteria</taxon>
        <taxon>Rhodobacterales</taxon>
        <taxon>Paracoccaceae</taxon>
        <taxon>Pseudooceanicola</taxon>
    </lineage>
</organism>
<feature type="signal peptide" evidence="5">
    <location>
        <begin position="1"/>
        <end position="20"/>
    </location>
</feature>
<dbReference type="Proteomes" id="UP000594118">
    <property type="component" value="Chromosome"/>
</dbReference>
<accession>A0A7L9WL96</accession>
<evidence type="ECO:0000256" key="1">
    <source>
        <dbReference type="ARBA" id="ARBA00022617"/>
    </source>
</evidence>
<evidence type="ECO:0000256" key="5">
    <source>
        <dbReference type="SAM" id="SignalP"/>
    </source>
</evidence>
<dbReference type="Gene3D" id="1.10.760.10">
    <property type="entry name" value="Cytochrome c-like domain"/>
    <property type="match status" value="1"/>
</dbReference>
<evidence type="ECO:0000259" key="6">
    <source>
        <dbReference type="PROSITE" id="PS51007"/>
    </source>
</evidence>
<name>A0A7L9WL96_9RHOB</name>
<dbReference type="GO" id="GO:0009055">
    <property type="term" value="F:electron transfer activity"/>
    <property type="evidence" value="ECO:0007669"/>
    <property type="project" value="InterPro"/>
</dbReference>
<dbReference type="SUPFAM" id="SSF46626">
    <property type="entry name" value="Cytochrome c"/>
    <property type="match status" value="1"/>
</dbReference>
<keyword evidence="3 4" id="KW-0408">Iron</keyword>
<dbReference type="EMBL" id="CP045201">
    <property type="protein sequence ID" value="QOL81019.1"/>
    <property type="molecule type" value="Genomic_DNA"/>
</dbReference>
<evidence type="ECO:0000313" key="8">
    <source>
        <dbReference type="Proteomes" id="UP000594118"/>
    </source>
</evidence>
<dbReference type="InterPro" id="IPR036909">
    <property type="entry name" value="Cyt_c-like_dom_sf"/>
</dbReference>
<sequence>MTRTLITATALLCLALPALADMGNVAEGEKEFRKCKSCHQIASADEVIVKGGRTGPNLYGVIGRHAGAEDFRYGADLKRAGEEGLVWDVDNIQAYITDPRGFLRETLGDDSAQAKMSFRLRDHQGDVAAYLAQFSGDGGS</sequence>
<reference evidence="7 8" key="1">
    <citation type="submission" date="2019-10" db="EMBL/GenBank/DDBJ databases">
        <title>Pseudopuniceibacterium sp. HQ09 islated from Antarctica.</title>
        <authorList>
            <person name="Liao L."/>
            <person name="Su S."/>
            <person name="Chen B."/>
            <person name="Yu Y."/>
        </authorList>
    </citation>
    <scope>NUCLEOTIDE SEQUENCE [LARGE SCALE GENOMIC DNA]</scope>
    <source>
        <strain evidence="7 8">HQ09</strain>
    </source>
</reference>
<evidence type="ECO:0000256" key="4">
    <source>
        <dbReference type="PROSITE-ProRule" id="PRU00433"/>
    </source>
</evidence>
<evidence type="ECO:0000256" key="2">
    <source>
        <dbReference type="ARBA" id="ARBA00022723"/>
    </source>
</evidence>
<evidence type="ECO:0000313" key="7">
    <source>
        <dbReference type="EMBL" id="QOL81019.1"/>
    </source>
</evidence>
<keyword evidence="8" id="KW-1185">Reference proteome</keyword>
<feature type="chain" id="PRO_5032438500" evidence="5">
    <location>
        <begin position="21"/>
        <end position="140"/>
    </location>
</feature>
<protein>
    <submittedName>
        <fullName evidence="7">C-type cytochrome</fullName>
    </submittedName>
</protein>
<dbReference type="AlphaFoldDB" id="A0A7L9WL96"/>
<keyword evidence="1 4" id="KW-0349">Heme</keyword>
<feature type="domain" description="Cytochrome c" evidence="6">
    <location>
        <begin position="23"/>
        <end position="135"/>
    </location>
</feature>
<gene>
    <name evidence="7" type="ORF">F3W81_09475</name>
</gene>
<keyword evidence="5" id="KW-0732">Signal</keyword>
<evidence type="ECO:0000256" key="3">
    <source>
        <dbReference type="ARBA" id="ARBA00023004"/>
    </source>
</evidence>
<dbReference type="KEGG" id="pshq:F3W81_09475"/>
<dbReference type="GO" id="GO:0046872">
    <property type="term" value="F:metal ion binding"/>
    <property type="evidence" value="ECO:0007669"/>
    <property type="project" value="UniProtKB-KW"/>
</dbReference>
<dbReference type="InterPro" id="IPR009056">
    <property type="entry name" value="Cyt_c-like_dom"/>
</dbReference>
<dbReference type="GO" id="GO:0020037">
    <property type="term" value="F:heme binding"/>
    <property type="evidence" value="ECO:0007669"/>
    <property type="project" value="InterPro"/>
</dbReference>
<dbReference type="RefSeq" id="WP_193083336.1">
    <property type="nucleotide sequence ID" value="NZ_CP045201.1"/>
</dbReference>
<dbReference type="PROSITE" id="PS51007">
    <property type="entry name" value="CYTC"/>
    <property type="match status" value="1"/>
</dbReference>
<proteinExistence type="predicted"/>